<evidence type="ECO:0000313" key="6">
    <source>
        <dbReference type="EMBL" id="PCI23958.1"/>
    </source>
</evidence>
<dbReference type="PRINTS" id="PR00207">
    <property type="entry name" value="FLAGELLIN"/>
</dbReference>
<feature type="domain" description="Flagellin N-terminal" evidence="4">
    <location>
        <begin position="5"/>
        <end position="143"/>
    </location>
</feature>
<keyword evidence="6" id="KW-0969">Cilium</keyword>
<evidence type="ECO:0000256" key="3">
    <source>
        <dbReference type="RuleBase" id="RU362073"/>
    </source>
</evidence>
<evidence type="ECO:0000259" key="4">
    <source>
        <dbReference type="Pfam" id="PF00669"/>
    </source>
</evidence>
<evidence type="ECO:0000259" key="5">
    <source>
        <dbReference type="Pfam" id="PF00700"/>
    </source>
</evidence>
<reference evidence="7" key="1">
    <citation type="submission" date="2017-08" db="EMBL/GenBank/DDBJ databases">
        <title>A dynamic microbial community with high functional redundancy inhabits the cold, oxic subseafloor aquifer.</title>
        <authorList>
            <person name="Tully B.J."/>
            <person name="Wheat C.G."/>
            <person name="Glazer B.T."/>
            <person name="Huber J.A."/>
        </authorList>
    </citation>
    <scope>NUCLEOTIDE SEQUENCE [LARGE SCALE GENOMIC DNA]</scope>
</reference>
<dbReference type="GO" id="GO:0005198">
    <property type="term" value="F:structural molecule activity"/>
    <property type="evidence" value="ECO:0007669"/>
    <property type="project" value="UniProtKB-UniRule"/>
</dbReference>
<dbReference type="Pfam" id="PF00700">
    <property type="entry name" value="Flagellin_C"/>
    <property type="match status" value="1"/>
</dbReference>
<name>A0A2A4SRS9_9DELT</name>
<dbReference type="GO" id="GO:0005576">
    <property type="term" value="C:extracellular region"/>
    <property type="evidence" value="ECO:0007669"/>
    <property type="project" value="UniProtKB-SubCell"/>
</dbReference>
<dbReference type="Proteomes" id="UP000218113">
    <property type="component" value="Unassembled WGS sequence"/>
</dbReference>
<dbReference type="SUPFAM" id="SSF64518">
    <property type="entry name" value="Phase 1 flagellin"/>
    <property type="match status" value="1"/>
</dbReference>
<evidence type="ECO:0000256" key="2">
    <source>
        <dbReference type="ARBA" id="ARBA00023143"/>
    </source>
</evidence>
<dbReference type="EMBL" id="NVSR01000132">
    <property type="protein sequence ID" value="PCI23958.1"/>
    <property type="molecule type" value="Genomic_DNA"/>
</dbReference>
<proteinExistence type="inferred from homology"/>
<dbReference type="InterPro" id="IPR001029">
    <property type="entry name" value="Flagellin_N"/>
</dbReference>
<gene>
    <name evidence="6" type="ORF">COB67_12230</name>
</gene>
<evidence type="ECO:0000313" key="7">
    <source>
        <dbReference type="Proteomes" id="UP000218113"/>
    </source>
</evidence>
<evidence type="ECO:0000256" key="1">
    <source>
        <dbReference type="ARBA" id="ARBA00005709"/>
    </source>
</evidence>
<comment type="subcellular location">
    <subcellularLocation>
        <location evidence="3">Secreted</location>
    </subcellularLocation>
    <subcellularLocation>
        <location evidence="3">Bacterial flagellum</location>
    </subcellularLocation>
</comment>
<protein>
    <recommendedName>
        <fullName evidence="3">Flagellin</fullName>
    </recommendedName>
</protein>
<keyword evidence="6" id="KW-0966">Cell projection</keyword>
<comment type="caution">
    <text evidence="6">The sequence shown here is derived from an EMBL/GenBank/DDBJ whole genome shotgun (WGS) entry which is preliminary data.</text>
</comment>
<feature type="domain" description="Flagellin C-terminal" evidence="5">
    <location>
        <begin position="409"/>
        <end position="493"/>
    </location>
</feature>
<accession>A0A2A4SRS9</accession>
<keyword evidence="2 3" id="KW-0975">Bacterial flagellum</keyword>
<dbReference type="AlphaFoldDB" id="A0A2A4SRS9"/>
<comment type="function">
    <text evidence="3">Flagellin is the subunit protein which polymerizes to form the filaments of bacterial flagella.</text>
</comment>
<comment type="similarity">
    <text evidence="1 3">Belongs to the bacterial flagellin family.</text>
</comment>
<dbReference type="InterPro" id="IPR001492">
    <property type="entry name" value="Flagellin"/>
</dbReference>
<dbReference type="PANTHER" id="PTHR42792:SF2">
    <property type="entry name" value="FLAGELLIN"/>
    <property type="match status" value="1"/>
</dbReference>
<dbReference type="PANTHER" id="PTHR42792">
    <property type="entry name" value="FLAGELLIN"/>
    <property type="match status" value="1"/>
</dbReference>
<dbReference type="InterPro" id="IPR042187">
    <property type="entry name" value="Flagellin_C_sub2"/>
</dbReference>
<dbReference type="InterPro" id="IPR046358">
    <property type="entry name" value="Flagellin_C"/>
</dbReference>
<organism evidence="6 7">
    <name type="scientific">SAR324 cluster bacterium</name>
    <dbReference type="NCBI Taxonomy" id="2024889"/>
    <lineage>
        <taxon>Bacteria</taxon>
        <taxon>Deltaproteobacteria</taxon>
        <taxon>SAR324 cluster</taxon>
    </lineage>
</organism>
<dbReference type="GO" id="GO:0009288">
    <property type="term" value="C:bacterial-type flagellum"/>
    <property type="evidence" value="ECO:0007669"/>
    <property type="project" value="UniProtKB-SubCell"/>
</dbReference>
<sequence>MSLRINHNTNALSAHRNLTENNRELSRSLEKLSSGLKINHASDGPAALVISEQMRSQIAGLNQALSNSETAISLVQTAEGAFTEVNRMLINMRQLAIHAANEGVNDEVMLHADQQEVINMLGAIDRIAQQTQFGTKTLLDGSNGANGAATGEGVEFVKASINTRESTSKGYDVRIEQAATQGKVTGKVALTQDMVNAGEVFMVQEGGKTATYTTSDQDTAKTAVQNLSSAMQKAGLQLDVSLSEQSQIELKHEKYGSKPTFQFSSSTAGVLSTGARLIESAQTGLDVKGTINGEAAKGDGQLLTGLRGSENVEGLTIRYVGDGIKGIGDPGEVGPDGNPLPGIKVGNIFVAQNSLTFQVGGNRNQTVGISLLDTSAGNLGKGLENTSGFRSLSDVNLLSAEGAQNSLLLIDHAINEVTTIRADLGAFQKNTLEGNLSNLRIATENLTAAESIIRDVDVAAEMATFTRNQIMTESATAMLSHASLSPKSVLKLIT</sequence>
<dbReference type="Pfam" id="PF00669">
    <property type="entry name" value="Flagellin_N"/>
    <property type="match status" value="1"/>
</dbReference>
<keyword evidence="3" id="KW-0964">Secreted</keyword>
<dbReference type="Gene3D" id="6.10.10.10">
    <property type="entry name" value="Flagellar export chaperone, C-terminal domain"/>
    <property type="match status" value="1"/>
</dbReference>
<dbReference type="Gene3D" id="1.20.1330.10">
    <property type="entry name" value="f41 fragment of flagellin, N-terminal domain"/>
    <property type="match status" value="2"/>
</dbReference>
<keyword evidence="6" id="KW-0282">Flagellum</keyword>